<proteinExistence type="predicted"/>
<gene>
    <name evidence="2" type="ORF">GWI33_002803</name>
</gene>
<dbReference type="EMBL" id="JAACXV010000017">
    <property type="protein sequence ID" value="KAF7286955.1"/>
    <property type="molecule type" value="Genomic_DNA"/>
</dbReference>
<dbReference type="Proteomes" id="UP000625711">
    <property type="component" value="Unassembled WGS sequence"/>
</dbReference>
<feature type="region of interest" description="Disordered" evidence="1">
    <location>
        <begin position="92"/>
        <end position="115"/>
    </location>
</feature>
<reference evidence="2" key="1">
    <citation type="submission" date="2020-08" db="EMBL/GenBank/DDBJ databases">
        <title>Genome sequencing and assembly of the red palm weevil Rhynchophorus ferrugineus.</title>
        <authorList>
            <person name="Dias G.B."/>
            <person name="Bergman C.M."/>
            <person name="Manee M."/>
        </authorList>
    </citation>
    <scope>NUCLEOTIDE SEQUENCE</scope>
    <source>
        <strain evidence="2">AA-2017</strain>
        <tissue evidence="2">Whole larva</tissue>
    </source>
</reference>
<name>A0A834IV86_RHYFE</name>
<evidence type="ECO:0000313" key="2">
    <source>
        <dbReference type="EMBL" id="KAF7286955.1"/>
    </source>
</evidence>
<keyword evidence="3" id="KW-1185">Reference proteome</keyword>
<dbReference type="AlphaFoldDB" id="A0A834IV86"/>
<accession>A0A834IV86</accession>
<sequence>MCELLVKDNIHKKKEKPLPQCLYTLQLHNVGKKNSIEKYRSPESQLIRERIKSSEWPCEHASLLFGMRSPSDILRNSNTRMAFSPPFRIIDGGAANEERAPPAYHTGMEGIYNPD</sequence>
<evidence type="ECO:0000313" key="3">
    <source>
        <dbReference type="Proteomes" id="UP000625711"/>
    </source>
</evidence>
<protein>
    <submittedName>
        <fullName evidence="2">Uncharacterized protein</fullName>
    </submittedName>
</protein>
<comment type="caution">
    <text evidence="2">The sequence shown here is derived from an EMBL/GenBank/DDBJ whole genome shotgun (WGS) entry which is preliminary data.</text>
</comment>
<evidence type="ECO:0000256" key="1">
    <source>
        <dbReference type="SAM" id="MobiDB-lite"/>
    </source>
</evidence>
<organism evidence="2 3">
    <name type="scientific">Rhynchophorus ferrugineus</name>
    <name type="common">Red palm weevil</name>
    <name type="synonym">Curculio ferrugineus</name>
    <dbReference type="NCBI Taxonomy" id="354439"/>
    <lineage>
        <taxon>Eukaryota</taxon>
        <taxon>Metazoa</taxon>
        <taxon>Ecdysozoa</taxon>
        <taxon>Arthropoda</taxon>
        <taxon>Hexapoda</taxon>
        <taxon>Insecta</taxon>
        <taxon>Pterygota</taxon>
        <taxon>Neoptera</taxon>
        <taxon>Endopterygota</taxon>
        <taxon>Coleoptera</taxon>
        <taxon>Polyphaga</taxon>
        <taxon>Cucujiformia</taxon>
        <taxon>Curculionidae</taxon>
        <taxon>Dryophthorinae</taxon>
        <taxon>Rhynchophorus</taxon>
    </lineage>
</organism>